<dbReference type="CDD" id="cd16461">
    <property type="entry name" value="RING-H2_EL5-like"/>
    <property type="match status" value="1"/>
</dbReference>
<evidence type="ECO:0000256" key="13">
    <source>
        <dbReference type="ARBA" id="ARBA00023136"/>
    </source>
</evidence>
<keyword evidence="11" id="KW-0862">Zinc</keyword>
<evidence type="ECO:0000256" key="14">
    <source>
        <dbReference type="ARBA" id="ARBA00024209"/>
    </source>
</evidence>
<dbReference type="PANTHER" id="PTHR46913:SF19">
    <property type="entry name" value="RING-TYPE E3 UBIQUITIN TRANSFERASE"/>
    <property type="match status" value="1"/>
</dbReference>
<evidence type="ECO:0000256" key="2">
    <source>
        <dbReference type="ARBA" id="ARBA00004167"/>
    </source>
</evidence>
<dbReference type="SMART" id="SM00184">
    <property type="entry name" value="RING"/>
    <property type="match status" value="1"/>
</dbReference>
<evidence type="ECO:0000256" key="9">
    <source>
        <dbReference type="ARBA" id="ARBA00022771"/>
    </source>
</evidence>
<feature type="region of interest" description="Disordered" evidence="16">
    <location>
        <begin position="560"/>
        <end position="584"/>
    </location>
</feature>
<dbReference type="InterPro" id="IPR044600">
    <property type="entry name" value="ATL1/ATL16-like"/>
</dbReference>
<keyword evidence="10" id="KW-0833">Ubl conjugation pathway</keyword>
<dbReference type="FunFam" id="3.30.40.10:FF:000285">
    <property type="entry name" value="RING-H2 finger protein ATL43"/>
    <property type="match status" value="1"/>
</dbReference>
<dbReference type="InterPro" id="IPR001841">
    <property type="entry name" value="Znf_RING"/>
</dbReference>
<dbReference type="AlphaFoldDB" id="A0AAV6X2P1"/>
<organism evidence="19 20">
    <name type="scientific">Buddleja alternifolia</name>
    <dbReference type="NCBI Taxonomy" id="168488"/>
    <lineage>
        <taxon>Eukaryota</taxon>
        <taxon>Viridiplantae</taxon>
        <taxon>Streptophyta</taxon>
        <taxon>Embryophyta</taxon>
        <taxon>Tracheophyta</taxon>
        <taxon>Spermatophyta</taxon>
        <taxon>Magnoliopsida</taxon>
        <taxon>eudicotyledons</taxon>
        <taxon>Gunneridae</taxon>
        <taxon>Pentapetalae</taxon>
        <taxon>asterids</taxon>
        <taxon>lamiids</taxon>
        <taxon>Lamiales</taxon>
        <taxon>Scrophulariaceae</taxon>
        <taxon>Buddlejeae</taxon>
        <taxon>Buddleja</taxon>
    </lineage>
</organism>
<accession>A0AAV6X2P1</accession>
<evidence type="ECO:0000313" key="19">
    <source>
        <dbReference type="EMBL" id="KAG8373410.1"/>
    </source>
</evidence>
<feature type="transmembrane region" description="Helical" evidence="17">
    <location>
        <begin position="59"/>
        <end position="78"/>
    </location>
</feature>
<dbReference type="Proteomes" id="UP000826271">
    <property type="component" value="Unassembled WGS sequence"/>
</dbReference>
<comment type="pathway">
    <text evidence="3">Protein modification; protein ubiquitination.</text>
</comment>
<keyword evidence="8" id="KW-0732">Signal</keyword>
<comment type="similarity">
    <text evidence="14">Belongs to the RING-type zinc finger family. ATL subfamily.</text>
</comment>
<dbReference type="PROSITE" id="PS50089">
    <property type="entry name" value="ZF_RING_2"/>
    <property type="match status" value="1"/>
</dbReference>
<feature type="region of interest" description="Disordered" evidence="16">
    <location>
        <begin position="388"/>
        <end position="524"/>
    </location>
</feature>
<name>A0AAV6X2P1_9LAMI</name>
<dbReference type="Gene3D" id="3.30.40.10">
    <property type="entry name" value="Zinc/RING finger domain, C3HC4 (zinc finger)"/>
    <property type="match status" value="1"/>
</dbReference>
<dbReference type="InterPro" id="IPR013083">
    <property type="entry name" value="Znf_RING/FYVE/PHD"/>
</dbReference>
<keyword evidence="6 17" id="KW-0812">Transmembrane</keyword>
<dbReference type="SUPFAM" id="SSF57850">
    <property type="entry name" value="RING/U-box"/>
    <property type="match status" value="1"/>
</dbReference>
<evidence type="ECO:0000256" key="10">
    <source>
        <dbReference type="ARBA" id="ARBA00022786"/>
    </source>
</evidence>
<reference evidence="19" key="1">
    <citation type="submission" date="2019-10" db="EMBL/GenBank/DDBJ databases">
        <authorList>
            <person name="Zhang R."/>
            <person name="Pan Y."/>
            <person name="Wang J."/>
            <person name="Ma R."/>
            <person name="Yu S."/>
        </authorList>
    </citation>
    <scope>NUCLEOTIDE SEQUENCE</scope>
    <source>
        <strain evidence="19">LA-IB0</strain>
        <tissue evidence="19">Leaf</tissue>
    </source>
</reference>
<evidence type="ECO:0000256" key="6">
    <source>
        <dbReference type="ARBA" id="ARBA00022692"/>
    </source>
</evidence>
<dbReference type="Pfam" id="PF13639">
    <property type="entry name" value="zf-RING_2"/>
    <property type="match status" value="1"/>
</dbReference>
<feature type="compositionally biased region" description="Polar residues" evidence="16">
    <location>
        <begin position="500"/>
        <end position="510"/>
    </location>
</feature>
<dbReference type="GO" id="GO:0016567">
    <property type="term" value="P:protein ubiquitination"/>
    <property type="evidence" value="ECO:0007669"/>
    <property type="project" value="InterPro"/>
</dbReference>
<gene>
    <name evidence="19" type="ORF">BUALT_Bualt11G0021400</name>
</gene>
<dbReference type="GO" id="GO:0008270">
    <property type="term" value="F:zinc ion binding"/>
    <property type="evidence" value="ECO:0007669"/>
    <property type="project" value="UniProtKB-KW"/>
</dbReference>
<evidence type="ECO:0000256" key="12">
    <source>
        <dbReference type="ARBA" id="ARBA00022989"/>
    </source>
</evidence>
<protein>
    <recommendedName>
        <fullName evidence="4">RING-type E3 ubiquitin transferase</fullName>
        <ecNumber evidence="4">2.3.2.27</ecNumber>
    </recommendedName>
</protein>
<evidence type="ECO:0000256" key="15">
    <source>
        <dbReference type="PROSITE-ProRule" id="PRU00175"/>
    </source>
</evidence>
<comment type="subcellular location">
    <subcellularLocation>
        <location evidence="2">Membrane</location>
        <topology evidence="2">Single-pass membrane protein</topology>
    </subcellularLocation>
</comment>
<evidence type="ECO:0000256" key="4">
    <source>
        <dbReference type="ARBA" id="ARBA00012483"/>
    </source>
</evidence>
<feature type="compositionally biased region" description="Basic and acidic residues" evidence="16">
    <location>
        <begin position="489"/>
        <end position="499"/>
    </location>
</feature>
<keyword evidence="13 17" id="KW-0472">Membrane</keyword>
<dbReference type="EC" id="2.3.2.27" evidence="4"/>
<dbReference type="GO" id="GO:0016020">
    <property type="term" value="C:membrane"/>
    <property type="evidence" value="ECO:0007669"/>
    <property type="project" value="UniProtKB-SubCell"/>
</dbReference>
<feature type="domain" description="RING-type" evidence="18">
    <location>
        <begin position="149"/>
        <end position="191"/>
    </location>
</feature>
<keyword evidence="20" id="KW-1185">Reference proteome</keyword>
<sequence>MALYHRKFMIAKSDKNPETVKKYSPCYLCYGCPDNCPIYGSSPPPPQPPPQKHQVPTTLIFMLCILGGAFLLLSYLTIGRYRSRRRSSGSATSLENGNFREDFIDENQGPVLDHPIWYIRTVGLPQSVIDSIAVFRYKDGEGLIEGKDCSVCLNEFEEDESLRLLPKCSHAFHLPCIDTWLRSHKNCPLCRAPVLVNTDTVTARVDPVETNTMGSGLGEEDRAVINESETGETLETRCIVENRSVMLLKDKFRVLSDLADHHRIPVDRDLQPVRRSFSMDFSSASMICTKKDEGSSGGIKMAIVEKHDFEVLTERGSRKPRICNRLIKSSSHGCSVQKWHVPVKRSFSFSGKRCLRKHSRSLESITVPEIREGEKDDLDEWVNTRGKMKIDPKTFGDSNNPCPRQEQSRSSAESFGKDSVSVTKVTPPDGYGPWMIAQSRARKPARSGPNTQDYGKGATEGNNTSYGKVNKGDNFGNDFRKPQPNNKGNNEDIPNKNKESSNGYTTNFNRTGSTTKNNKGKTPIGSRFNVLGELMQMDYLDTEINQTEKEDAMESNLDQGNNLEMAHPSGPTTKRSDAMLDITN</sequence>
<evidence type="ECO:0000256" key="1">
    <source>
        <dbReference type="ARBA" id="ARBA00000900"/>
    </source>
</evidence>
<dbReference type="GO" id="GO:0061630">
    <property type="term" value="F:ubiquitin protein ligase activity"/>
    <property type="evidence" value="ECO:0007669"/>
    <property type="project" value="UniProtKB-EC"/>
</dbReference>
<comment type="catalytic activity">
    <reaction evidence="1">
        <text>S-ubiquitinyl-[E2 ubiquitin-conjugating enzyme]-L-cysteine + [acceptor protein]-L-lysine = [E2 ubiquitin-conjugating enzyme]-L-cysteine + N(6)-ubiquitinyl-[acceptor protein]-L-lysine.</text>
        <dbReference type="EC" id="2.3.2.27"/>
    </reaction>
</comment>
<evidence type="ECO:0000256" key="11">
    <source>
        <dbReference type="ARBA" id="ARBA00022833"/>
    </source>
</evidence>
<evidence type="ECO:0000313" key="20">
    <source>
        <dbReference type="Proteomes" id="UP000826271"/>
    </source>
</evidence>
<keyword evidence="7" id="KW-0479">Metal-binding</keyword>
<evidence type="ECO:0000259" key="18">
    <source>
        <dbReference type="PROSITE" id="PS50089"/>
    </source>
</evidence>
<feature type="compositionally biased region" description="Low complexity" evidence="16">
    <location>
        <begin position="511"/>
        <end position="522"/>
    </location>
</feature>
<keyword evidence="12 17" id="KW-1133">Transmembrane helix</keyword>
<evidence type="ECO:0000256" key="16">
    <source>
        <dbReference type="SAM" id="MobiDB-lite"/>
    </source>
</evidence>
<dbReference type="PANTHER" id="PTHR46913">
    <property type="entry name" value="RING-H2 FINGER PROTEIN ATL16"/>
    <property type="match status" value="1"/>
</dbReference>
<evidence type="ECO:0000256" key="8">
    <source>
        <dbReference type="ARBA" id="ARBA00022729"/>
    </source>
</evidence>
<evidence type="ECO:0000256" key="3">
    <source>
        <dbReference type="ARBA" id="ARBA00004906"/>
    </source>
</evidence>
<dbReference type="EMBL" id="WHWC01000011">
    <property type="protein sequence ID" value="KAG8373410.1"/>
    <property type="molecule type" value="Genomic_DNA"/>
</dbReference>
<proteinExistence type="inferred from homology"/>
<evidence type="ECO:0000256" key="17">
    <source>
        <dbReference type="SAM" id="Phobius"/>
    </source>
</evidence>
<keyword evidence="9 15" id="KW-0863">Zinc-finger</keyword>
<evidence type="ECO:0000256" key="5">
    <source>
        <dbReference type="ARBA" id="ARBA00022679"/>
    </source>
</evidence>
<evidence type="ECO:0000256" key="7">
    <source>
        <dbReference type="ARBA" id="ARBA00022723"/>
    </source>
</evidence>
<comment type="caution">
    <text evidence="19">The sequence shown here is derived from an EMBL/GenBank/DDBJ whole genome shotgun (WGS) entry which is preliminary data.</text>
</comment>
<keyword evidence="5" id="KW-0808">Transferase</keyword>